<protein>
    <recommendedName>
        <fullName evidence="1">Piwi domain-containing protein</fullName>
    </recommendedName>
</protein>
<dbReference type="PANTHER" id="PTHR22891">
    <property type="entry name" value="EUKARYOTIC TRANSLATION INITIATION FACTOR 2C"/>
    <property type="match status" value="1"/>
</dbReference>
<dbReference type="Gene3D" id="3.30.420.10">
    <property type="entry name" value="Ribonuclease H-like superfamily/Ribonuclease H"/>
    <property type="match status" value="1"/>
</dbReference>
<proteinExistence type="predicted"/>
<dbReference type="InterPro" id="IPR003165">
    <property type="entry name" value="Piwi"/>
</dbReference>
<sequence length="1088" mass="120360">MPLSDEFKASYKNAVTSGLEPCRRCGKFHKTDKCTTAANECYNRGKSLLVDQGTGTPDELRAEAEEVWLSAKDAAFKAAKAAKAAKEQQAIISGGKRKPRLDKNLGGPMAPTPANDGIIQAPVVDTGGVCTVKNSVGTTTELNPVYVTTNYVQVTKVPERLYVYTLDFWRPDSGDHGSKSYYTKRREIEGAFNAMIEAKALHLGDDVAWASDSKDFWCTTFLPQCPAATGATYLTDKFVYRQIDGKKVNDLQAAITFNSTLDNIADKLATLDLADLSDYIRALNAIIAKSVHETAKADGTNLTQIGANKFYLNGARTNIEGLRALRGYFTSIRPGRGSTLLNVNTATSAFLPPGKVSDLLQESSSKSIASFGGKDYIEKMLSGSLVRILYRRQNYMNSDVDYLSIESRTKTFIQFGKAASEQKFYKLSDPVKGQPRQLDPKDIRGKTVLKYFQDTFPNMDLKFKSANELKCVNVGTRVRSFQCKDETLEDLMREQSLKGAQWIPAFLLEIVPNQTTKATLSGAHTTSMLNAALRLPRANATMIEEEGLARLGIKNQTNQSPLAKLGFAVSTDLITIPGKMLELPHLYYGPHKSNLLKTAPLSAQLRQLTTRKRELSSWNLEQVTFAKPGSIGKFHVLALEGSQERDNGVNIVRENMVKTLQSHNMTLVAGVGGVQPQNTSLDTSLAECLVLLKDTDLLRYSQIRRQADLIEGKHTICALTSKPNNPQTRSNLALKVNLKVAGDNHHLDEAVLNKLLGSERRKRAIILGADVTHSGAGTKSGSPSIACVVGSVDKHFMNYPGSMRLQAGGQEQIAKEHLITMVRERVLAYSSNNANVLPTCMLFYRDGVSESQFNMCKNDEIPAILEGYRQAGGDTNELHLTFVVVGKRHHTRFYATDESQTRTCTVSYGRGYSEYDVVNGNLMPGLLIEDVVTNPGNYNFFLQSHGAIKGTARSAHYHVLRDDMELGSASLPALTMQLCSAFSRATHSVSYVAPAYMADRMCERGRAYLRIWANDRDQRPLFELPEEPNGKKTKLSKEALMRLKHDFALKLARDRVVWGPHYNDDASAGESFRLNPWHPNLDQGMFWM</sequence>
<dbReference type="SMART" id="SM01163">
    <property type="entry name" value="DUF1785"/>
    <property type="match status" value="1"/>
</dbReference>
<dbReference type="InterPro" id="IPR036397">
    <property type="entry name" value="RNaseH_sf"/>
</dbReference>
<dbReference type="InterPro" id="IPR036085">
    <property type="entry name" value="PAZ_dom_sf"/>
</dbReference>
<dbReference type="InterPro" id="IPR012337">
    <property type="entry name" value="RNaseH-like_sf"/>
</dbReference>
<name>A0AAD4IGH5_9PLEO</name>
<dbReference type="Proteomes" id="UP001199106">
    <property type="component" value="Unassembled WGS sequence"/>
</dbReference>
<dbReference type="InterPro" id="IPR014811">
    <property type="entry name" value="ArgoL1"/>
</dbReference>
<evidence type="ECO:0000313" key="3">
    <source>
        <dbReference type="Proteomes" id="UP001199106"/>
    </source>
</evidence>
<accession>A0AAD4IGH5</accession>
<dbReference type="PROSITE" id="PS50822">
    <property type="entry name" value="PIWI"/>
    <property type="match status" value="1"/>
</dbReference>
<comment type="caution">
    <text evidence="2">The sequence shown here is derived from an EMBL/GenBank/DDBJ whole genome shotgun (WGS) entry which is preliminary data.</text>
</comment>
<feature type="domain" description="Piwi" evidence="1">
    <location>
        <begin position="687"/>
        <end position="1010"/>
    </location>
</feature>
<evidence type="ECO:0000313" key="2">
    <source>
        <dbReference type="EMBL" id="KAG9194008.1"/>
    </source>
</evidence>
<keyword evidence="3" id="KW-1185">Reference proteome</keyword>
<dbReference type="SUPFAM" id="SSF53098">
    <property type="entry name" value="Ribonuclease H-like"/>
    <property type="match status" value="1"/>
</dbReference>
<dbReference type="EMBL" id="JAANER010000002">
    <property type="protein sequence ID" value="KAG9194008.1"/>
    <property type="molecule type" value="Genomic_DNA"/>
</dbReference>
<dbReference type="Gene3D" id="3.40.50.2300">
    <property type="match status" value="1"/>
</dbReference>
<dbReference type="Pfam" id="PF08699">
    <property type="entry name" value="ArgoL1"/>
    <property type="match status" value="1"/>
</dbReference>
<dbReference type="SUPFAM" id="SSF101690">
    <property type="entry name" value="PAZ domain"/>
    <property type="match status" value="1"/>
</dbReference>
<dbReference type="AlphaFoldDB" id="A0AAD4IGH5"/>
<dbReference type="Pfam" id="PF02171">
    <property type="entry name" value="Piwi"/>
    <property type="match status" value="1"/>
</dbReference>
<organism evidence="2 3">
    <name type="scientific">Alternaria panax</name>
    <dbReference type="NCBI Taxonomy" id="48097"/>
    <lineage>
        <taxon>Eukaryota</taxon>
        <taxon>Fungi</taxon>
        <taxon>Dikarya</taxon>
        <taxon>Ascomycota</taxon>
        <taxon>Pezizomycotina</taxon>
        <taxon>Dothideomycetes</taxon>
        <taxon>Pleosporomycetidae</taxon>
        <taxon>Pleosporales</taxon>
        <taxon>Pleosporineae</taxon>
        <taxon>Pleosporaceae</taxon>
        <taxon>Alternaria</taxon>
        <taxon>Alternaria sect. Panax</taxon>
    </lineage>
</organism>
<evidence type="ECO:0000259" key="1">
    <source>
        <dbReference type="PROSITE" id="PS50822"/>
    </source>
</evidence>
<dbReference type="GO" id="GO:0003676">
    <property type="term" value="F:nucleic acid binding"/>
    <property type="evidence" value="ECO:0007669"/>
    <property type="project" value="InterPro"/>
</dbReference>
<dbReference type="SMART" id="SM00950">
    <property type="entry name" value="Piwi"/>
    <property type="match status" value="1"/>
</dbReference>
<gene>
    <name evidence="2" type="ORF">G6011_04043</name>
</gene>
<reference evidence="2" key="1">
    <citation type="submission" date="2021-07" db="EMBL/GenBank/DDBJ databases">
        <title>Genome Resource of American Ginseng Black Spot Pathogen Alternaria panax.</title>
        <authorList>
            <person name="Qiu C."/>
            <person name="Wang W."/>
            <person name="Liu Z."/>
        </authorList>
    </citation>
    <scope>NUCLEOTIDE SEQUENCE</scope>
    <source>
        <strain evidence="2">BNCC115425</strain>
    </source>
</reference>